<reference evidence="3" key="1">
    <citation type="journal article" date="2019" name="Microbiol. Resour. Announc.">
        <title>Complete Genome Sequence of Rubrobacter xylanophilus Strain AA3-22, Isolated from Arima Onsen in Japan.</title>
        <authorList>
            <person name="Tomariguchi N."/>
            <person name="Miyazaki K."/>
        </authorList>
    </citation>
    <scope>NUCLEOTIDE SEQUENCE [LARGE SCALE GENOMIC DNA]</scope>
    <source>
        <strain evidence="3">AA3-22</strain>
    </source>
</reference>
<dbReference type="SUPFAM" id="SSF51735">
    <property type="entry name" value="NAD(P)-binding Rossmann-fold domains"/>
    <property type="match status" value="1"/>
</dbReference>
<dbReference type="EMBL" id="AP019791">
    <property type="protein sequence ID" value="BBL78664.1"/>
    <property type="molecule type" value="Genomic_DNA"/>
</dbReference>
<organism evidence="3 4">
    <name type="scientific">Rubrobacter xylanophilus</name>
    <dbReference type="NCBI Taxonomy" id="49319"/>
    <lineage>
        <taxon>Bacteria</taxon>
        <taxon>Bacillati</taxon>
        <taxon>Actinomycetota</taxon>
        <taxon>Rubrobacteria</taxon>
        <taxon>Rubrobacterales</taxon>
        <taxon>Rubrobacteraceae</taxon>
        <taxon>Rubrobacter</taxon>
    </lineage>
</organism>
<sequence length="215" mass="22333">MSSVEAELRGRVVAVLDAASPWGEAVARRLAASGARLVLGGRSRERLVALEGEIGGGRVVAVGVHPAKRHHLEHLVEAAVEEFGVLDFLLFAARASAPPLSRLDAGALERSVDVNFRGLVYALAAALPALRSRGGTFAYLCAGPEEPDPLYEAARAAAGSLLRAAGRELGGEGVRFCELVVGGGADGERVAGEVLRLLSTRDQGGFLLRHLPGGT</sequence>
<gene>
    <name evidence="3" type="ORF">RxyAA322_05180</name>
</gene>
<keyword evidence="2" id="KW-0560">Oxidoreductase</keyword>
<dbReference type="RefSeq" id="WP_143526782.1">
    <property type="nucleotide sequence ID" value="NZ_AP019791.1"/>
</dbReference>
<dbReference type="PANTHER" id="PTHR43669:SF3">
    <property type="entry name" value="ALCOHOL DEHYDROGENASE, PUTATIVE (AFU_ORTHOLOGUE AFUA_3G03445)-RELATED"/>
    <property type="match status" value="1"/>
</dbReference>
<dbReference type="Pfam" id="PF00106">
    <property type="entry name" value="adh_short"/>
    <property type="match status" value="1"/>
</dbReference>
<dbReference type="GO" id="GO:0016491">
    <property type="term" value="F:oxidoreductase activity"/>
    <property type="evidence" value="ECO:0007669"/>
    <property type="project" value="UniProtKB-KW"/>
</dbReference>
<protein>
    <recommendedName>
        <fullName evidence="5">Short-chain dehydrogenase/reductase SDR</fullName>
    </recommendedName>
</protein>
<evidence type="ECO:0000256" key="2">
    <source>
        <dbReference type="ARBA" id="ARBA00023002"/>
    </source>
</evidence>
<dbReference type="InterPro" id="IPR036291">
    <property type="entry name" value="NAD(P)-bd_dom_sf"/>
</dbReference>
<dbReference type="Proteomes" id="UP000318065">
    <property type="component" value="Chromosome"/>
</dbReference>
<dbReference type="InterPro" id="IPR002347">
    <property type="entry name" value="SDR_fam"/>
</dbReference>
<proteinExistence type="inferred from homology"/>
<name>A0A510HFF6_9ACTN</name>
<keyword evidence="4" id="KW-1185">Reference proteome</keyword>
<dbReference type="OrthoDB" id="4373846at2"/>
<evidence type="ECO:0000256" key="1">
    <source>
        <dbReference type="ARBA" id="ARBA00006484"/>
    </source>
</evidence>
<comment type="similarity">
    <text evidence="1">Belongs to the short-chain dehydrogenases/reductases (SDR) family.</text>
</comment>
<evidence type="ECO:0008006" key="5">
    <source>
        <dbReference type="Google" id="ProtNLM"/>
    </source>
</evidence>
<evidence type="ECO:0000313" key="4">
    <source>
        <dbReference type="Proteomes" id="UP000318065"/>
    </source>
</evidence>
<dbReference type="AlphaFoldDB" id="A0A510HFF6"/>
<dbReference type="Gene3D" id="3.40.50.720">
    <property type="entry name" value="NAD(P)-binding Rossmann-like Domain"/>
    <property type="match status" value="1"/>
</dbReference>
<accession>A0A510HFF6</accession>
<evidence type="ECO:0000313" key="3">
    <source>
        <dbReference type="EMBL" id="BBL78664.1"/>
    </source>
</evidence>
<dbReference type="CDD" id="cd05233">
    <property type="entry name" value="SDR_c"/>
    <property type="match status" value="1"/>
</dbReference>
<dbReference type="PANTHER" id="PTHR43669">
    <property type="entry name" value="5-KETO-D-GLUCONATE 5-REDUCTASE"/>
    <property type="match status" value="1"/>
</dbReference>